<feature type="transmembrane region" description="Helical" evidence="2">
    <location>
        <begin position="90"/>
        <end position="109"/>
    </location>
</feature>
<proteinExistence type="predicted"/>
<dbReference type="InterPro" id="IPR029016">
    <property type="entry name" value="GAF-like_dom_sf"/>
</dbReference>
<keyword evidence="2" id="KW-1133">Transmembrane helix</keyword>
<keyword evidence="1" id="KW-0175">Coiled coil</keyword>
<dbReference type="Gene3D" id="3.30.450.40">
    <property type="match status" value="1"/>
</dbReference>
<gene>
    <name evidence="3" type="ORF">ABID49_002550</name>
</gene>
<evidence type="ECO:0000256" key="2">
    <source>
        <dbReference type="SAM" id="Phobius"/>
    </source>
</evidence>
<sequence>MMMSEKKRPVRIVLEITAALAIVGAAAVLLGGHLEKLVLFLLLSLFVMLFSLKYGIFAGIATFGLAVAFQIGLGLYRSEDVVLFFVSRNFMFETTFLAAVAGIAGVFSMNRKDRFADISERHDHLVKEKQELQETVKVLEESRQELKRRLLEHDSHLGTMYELFKAINHRHPEIVLDRALDVMKEHFGAKDAAVYYVDKTKSVLRLKVDTTGRSGIYRTTIREEKPPVLRKALAEEFPQFRSAEDPADAPFLAGPVKVSGEIRFMLVAGPLPFDAVSSQQFDLFVWFVKWLGERMESADEWMESNGERMHPGTAIYYSTEVPFLRQLCENRQKKYGVPYTYSEIPADGLSIYEVQEAVGKRVRELVKVDIVAFDEKRKVVHLLLPNTNKEEEQLVLERVQQGIKHWKEGILL</sequence>
<feature type="transmembrane region" description="Helical" evidence="2">
    <location>
        <begin position="37"/>
        <end position="69"/>
    </location>
</feature>
<comment type="caution">
    <text evidence="3">The sequence shown here is derived from an EMBL/GenBank/DDBJ whole genome shotgun (WGS) entry which is preliminary data.</text>
</comment>
<reference evidence="3 4" key="1">
    <citation type="submission" date="2024-06" db="EMBL/GenBank/DDBJ databases">
        <title>Genomic Encyclopedia of Type Strains, Phase IV (KMG-IV): sequencing the most valuable type-strain genomes for metagenomic binning, comparative biology and taxonomic classification.</title>
        <authorList>
            <person name="Goeker M."/>
        </authorList>
    </citation>
    <scope>NUCLEOTIDE SEQUENCE [LARGE SCALE GENOMIC DNA]</scope>
    <source>
        <strain evidence="3 4">DSM 26128</strain>
    </source>
</reference>
<dbReference type="SUPFAM" id="SSF55781">
    <property type="entry name" value="GAF domain-like"/>
    <property type="match status" value="1"/>
</dbReference>
<evidence type="ECO:0000313" key="3">
    <source>
        <dbReference type="EMBL" id="MET3576621.1"/>
    </source>
</evidence>
<accession>A0ABV2GED0</accession>
<evidence type="ECO:0008006" key="5">
    <source>
        <dbReference type="Google" id="ProtNLM"/>
    </source>
</evidence>
<organism evidence="3 4">
    <name type="scientific">Bhargavaea ullalensis</name>
    <dbReference type="NCBI Taxonomy" id="1265685"/>
    <lineage>
        <taxon>Bacteria</taxon>
        <taxon>Bacillati</taxon>
        <taxon>Bacillota</taxon>
        <taxon>Bacilli</taxon>
        <taxon>Bacillales</taxon>
        <taxon>Caryophanaceae</taxon>
        <taxon>Bhargavaea</taxon>
    </lineage>
</organism>
<evidence type="ECO:0000256" key="1">
    <source>
        <dbReference type="SAM" id="Coils"/>
    </source>
</evidence>
<keyword evidence="2" id="KW-0472">Membrane</keyword>
<name>A0ABV2GED0_9BACL</name>
<feature type="coiled-coil region" evidence="1">
    <location>
        <begin position="115"/>
        <end position="156"/>
    </location>
</feature>
<evidence type="ECO:0000313" key="4">
    <source>
        <dbReference type="Proteomes" id="UP001549099"/>
    </source>
</evidence>
<protein>
    <recommendedName>
        <fullName evidence="5">GAF domain-containing protein</fullName>
    </recommendedName>
</protein>
<keyword evidence="2" id="KW-0812">Transmembrane</keyword>
<dbReference type="EMBL" id="JBEPLW010000028">
    <property type="protein sequence ID" value="MET3576621.1"/>
    <property type="molecule type" value="Genomic_DNA"/>
</dbReference>
<keyword evidence="4" id="KW-1185">Reference proteome</keyword>
<dbReference type="Proteomes" id="UP001549099">
    <property type="component" value="Unassembled WGS sequence"/>
</dbReference>
<dbReference type="RefSeq" id="WP_354198825.1">
    <property type="nucleotide sequence ID" value="NZ_JBEPLW010000028.1"/>
</dbReference>
<feature type="transmembrane region" description="Helical" evidence="2">
    <location>
        <begin position="12"/>
        <end position="31"/>
    </location>
</feature>